<dbReference type="SMART" id="SM00895">
    <property type="entry name" value="FCD"/>
    <property type="match status" value="1"/>
</dbReference>
<feature type="domain" description="HTH gntR-type" evidence="5">
    <location>
        <begin position="22"/>
        <end position="92"/>
    </location>
</feature>
<gene>
    <name evidence="6" type="ORF">ACFOOQ_05050</name>
</gene>
<accession>A0ABV7VD92</accession>
<dbReference type="Pfam" id="PF00392">
    <property type="entry name" value="GntR"/>
    <property type="match status" value="1"/>
</dbReference>
<name>A0ABV7VD92_9PROT</name>
<evidence type="ECO:0000313" key="7">
    <source>
        <dbReference type="Proteomes" id="UP001595711"/>
    </source>
</evidence>
<dbReference type="InterPro" id="IPR036390">
    <property type="entry name" value="WH_DNA-bd_sf"/>
</dbReference>
<keyword evidence="7" id="KW-1185">Reference proteome</keyword>
<evidence type="ECO:0000259" key="5">
    <source>
        <dbReference type="PROSITE" id="PS50949"/>
    </source>
</evidence>
<keyword evidence="4" id="KW-0175">Coiled coil</keyword>
<dbReference type="PANTHER" id="PTHR43537">
    <property type="entry name" value="TRANSCRIPTIONAL REGULATOR, GNTR FAMILY"/>
    <property type="match status" value="1"/>
</dbReference>
<feature type="coiled-coil region" evidence="4">
    <location>
        <begin position="145"/>
        <end position="172"/>
    </location>
</feature>
<dbReference type="EMBL" id="JBHRYJ010000001">
    <property type="protein sequence ID" value="MFC3674902.1"/>
    <property type="molecule type" value="Genomic_DNA"/>
</dbReference>
<dbReference type="PRINTS" id="PR00035">
    <property type="entry name" value="HTHGNTR"/>
</dbReference>
<dbReference type="RefSeq" id="WP_379722468.1">
    <property type="nucleotide sequence ID" value="NZ_JBHRYJ010000001.1"/>
</dbReference>
<dbReference type="InterPro" id="IPR011711">
    <property type="entry name" value="GntR_C"/>
</dbReference>
<keyword evidence="1" id="KW-0805">Transcription regulation</keyword>
<comment type="caution">
    <text evidence="6">The sequence shown here is derived from an EMBL/GenBank/DDBJ whole genome shotgun (WGS) entry which is preliminary data.</text>
</comment>
<dbReference type="Gene3D" id="1.10.10.10">
    <property type="entry name" value="Winged helix-like DNA-binding domain superfamily/Winged helix DNA-binding domain"/>
    <property type="match status" value="1"/>
</dbReference>
<dbReference type="InterPro" id="IPR036388">
    <property type="entry name" value="WH-like_DNA-bd_sf"/>
</dbReference>
<dbReference type="Gene3D" id="1.20.120.530">
    <property type="entry name" value="GntR ligand-binding domain-like"/>
    <property type="match status" value="1"/>
</dbReference>
<dbReference type="CDD" id="cd07377">
    <property type="entry name" value="WHTH_GntR"/>
    <property type="match status" value="1"/>
</dbReference>
<dbReference type="PROSITE" id="PS50949">
    <property type="entry name" value="HTH_GNTR"/>
    <property type="match status" value="1"/>
</dbReference>
<reference evidence="7" key="1">
    <citation type="journal article" date="2019" name="Int. J. Syst. Evol. Microbiol.">
        <title>The Global Catalogue of Microorganisms (GCM) 10K type strain sequencing project: providing services to taxonomists for standard genome sequencing and annotation.</title>
        <authorList>
            <consortium name="The Broad Institute Genomics Platform"/>
            <consortium name="The Broad Institute Genome Sequencing Center for Infectious Disease"/>
            <person name="Wu L."/>
            <person name="Ma J."/>
        </authorList>
    </citation>
    <scope>NUCLEOTIDE SEQUENCE [LARGE SCALE GENOMIC DNA]</scope>
    <source>
        <strain evidence="7">KCTC 42182</strain>
    </source>
</reference>
<evidence type="ECO:0000256" key="2">
    <source>
        <dbReference type="ARBA" id="ARBA00023125"/>
    </source>
</evidence>
<dbReference type="PANTHER" id="PTHR43537:SF5">
    <property type="entry name" value="UXU OPERON TRANSCRIPTIONAL REGULATOR"/>
    <property type="match status" value="1"/>
</dbReference>
<evidence type="ECO:0000256" key="3">
    <source>
        <dbReference type="ARBA" id="ARBA00023163"/>
    </source>
</evidence>
<sequence>MSKRPSTANTLVLPPFGPVRTRRVFEDICDQIRGQVLAGILRPGDKLPAERELAEQFGVSRTAVREALRSLEIAGVVKLQKGVKGGAFIQGGSPGVLTQSIRDMVALGRISLESLTEARLFICDIVVRLACQRGKEADFRALDDNIQLTEELERMQENLRRTEAVVDFYRLLANAAHNEVLSILMLSTAEIVRQVLARLAPAPSAGLFESRRRLVQYLRARDEEKAVAEITAHLKRIHRYILRQEKLRNI</sequence>
<organism evidence="6 7">
    <name type="scientific">Ferrovibrio xuzhouensis</name>
    <dbReference type="NCBI Taxonomy" id="1576914"/>
    <lineage>
        <taxon>Bacteria</taxon>
        <taxon>Pseudomonadati</taxon>
        <taxon>Pseudomonadota</taxon>
        <taxon>Alphaproteobacteria</taxon>
        <taxon>Rhodospirillales</taxon>
        <taxon>Rhodospirillaceae</taxon>
        <taxon>Ferrovibrio</taxon>
    </lineage>
</organism>
<dbReference type="SUPFAM" id="SSF48008">
    <property type="entry name" value="GntR ligand-binding domain-like"/>
    <property type="match status" value="1"/>
</dbReference>
<evidence type="ECO:0000313" key="6">
    <source>
        <dbReference type="EMBL" id="MFC3674902.1"/>
    </source>
</evidence>
<proteinExistence type="predicted"/>
<dbReference type="Proteomes" id="UP001595711">
    <property type="component" value="Unassembled WGS sequence"/>
</dbReference>
<dbReference type="SUPFAM" id="SSF46785">
    <property type="entry name" value="Winged helix' DNA-binding domain"/>
    <property type="match status" value="1"/>
</dbReference>
<keyword evidence="2" id="KW-0238">DNA-binding</keyword>
<dbReference type="Pfam" id="PF07729">
    <property type="entry name" value="FCD"/>
    <property type="match status" value="1"/>
</dbReference>
<dbReference type="InterPro" id="IPR000524">
    <property type="entry name" value="Tscrpt_reg_HTH_GntR"/>
</dbReference>
<protein>
    <submittedName>
        <fullName evidence="6">FadR/GntR family transcriptional regulator</fullName>
    </submittedName>
</protein>
<dbReference type="InterPro" id="IPR008920">
    <property type="entry name" value="TF_FadR/GntR_C"/>
</dbReference>
<evidence type="ECO:0000256" key="4">
    <source>
        <dbReference type="SAM" id="Coils"/>
    </source>
</evidence>
<dbReference type="SMART" id="SM00345">
    <property type="entry name" value="HTH_GNTR"/>
    <property type="match status" value="1"/>
</dbReference>
<evidence type="ECO:0000256" key="1">
    <source>
        <dbReference type="ARBA" id="ARBA00023015"/>
    </source>
</evidence>
<keyword evidence="3" id="KW-0804">Transcription</keyword>